<organism evidence="3 4">
    <name type="scientific">Hymenobacter edaphi</name>
    <dbReference type="NCBI Taxonomy" id="2211146"/>
    <lineage>
        <taxon>Bacteria</taxon>
        <taxon>Pseudomonadati</taxon>
        <taxon>Bacteroidota</taxon>
        <taxon>Cytophagia</taxon>
        <taxon>Cytophagales</taxon>
        <taxon>Hymenobacteraceae</taxon>
        <taxon>Hymenobacter</taxon>
    </lineage>
</organism>
<feature type="chain" id="PRO_5016426637" description="DUF4760 domain-containing protein" evidence="2">
    <location>
        <begin position="23"/>
        <end position="189"/>
    </location>
</feature>
<keyword evidence="1" id="KW-1133">Transmembrane helix</keyword>
<accession>A0A328BRR6</accession>
<keyword evidence="1" id="KW-0472">Membrane</keyword>
<evidence type="ECO:0000256" key="1">
    <source>
        <dbReference type="SAM" id="Phobius"/>
    </source>
</evidence>
<keyword evidence="4" id="KW-1185">Reference proteome</keyword>
<dbReference type="EMBL" id="QHKM01000001">
    <property type="protein sequence ID" value="RAK69385.1"/>
    <property type="molecule type" value="Genomic_DNA"/>
</dbReference>
<reference evidence="4" key="1">
    <citation type="submission" date="2018-05" db="EMBL/GenBank/DDBJ databases">
        <authorList>
            <person name="Nie L."/>
        </authorList>
    </citation>
    <scope>NUCLEOTIDE SEQUENCE [LARGE SCALE GENOMIC DNA]</scope>
    <source>
        <strain evidence="4">NL</strain>
    </source>
</reference>
<protein>
    <recommendedName>
        <fullName evidence="5">DUF4760 domain-containing protein</fullName>
    </recommendedName>
</protein>
<dbReference type="Proteomes" id="UP000248553">
    <property type="component" value="Unassembled WGS sequence"/>
</dbReference>
<feature type="signal peptide" evidence="2">
    <location>
        <begin position="1"/>
        <end position="22"/>
    </location>
</feature>
<evidence type="ECO:0000313" key="3">
    <source>
        <dbReference type="EMBL" id="RAK69385.1"/>
    </source>
</evidence>
<proteinExistence type="predicted"/>
<sequence>MNRLVAFLLLFVSTAGFGQSLAASPPETTGWALFRSYAPLLAVLIPLVTYLTAQYKDWRSAQGTLNKAFQGENDAVVYMTHKVQHNEWKRRMKRAPGFRREVITALCLAWSVQRLDYIKALIFDALLCVGQQGYADETQFVLDKLLRQYQQYHERFEAAQFAGVIGSMEQLKVALAAGEAARVAQAGRG</sequence>
<evidence type="ECO:0008006" key="5">
    <source>
        <dbReference type="Google" id="ProtNLM"/>
    </source>
</evidence>
<keyword evidence="1" id="KW-0812">Transmembrane</keyword>
<dbReference type="RefSeq" id="WP_111476121.1">
    <property type="nucleotide sequence ID" value="NZ_QHKM01000001.1"/>
</dbReference>
<evidence type="ECO:0000256" key="2">
    <source>
        <dbReference type="SAM" id="SignalP"/>
    </source>
</evidence>
<comment type="caution">
    <text evidence="3">The sequence shown here is derived from an EMBL/GenBank/DDBJ whole genome shotgun (WGS) entry which is preliminary data.</text>
</comment>
<name>A0A328BRR6_9BACT</name>
<dbReference type="AlphaFoldDB" id="A0A328BRR6"/>
<feature type="transmembrane region" description="Helical" evidence="1">
    <location>
        <begin position="32"/>
        <end position="53"/>
    </location>
</feature>
<evidence type="ECO:0000313" key="4">
    <source>
        <dbReference type="Proteomes" id="UP000248553"/>
    </source>
</evidence>
<keyword evidence="2" id="KW-0732">Signal</keyword>
<dbReference type="OrthoDB" id="878578at2"/>
<gene>
    <name evidence="3" type="ORF">DLM85_00535</name>
</gene>